<comment type="caution">
    <text evidence="1">The sequence shown here is derived from an EMBL/GenBank/DDBJ whole genome shotgun (WGS) entry which is preliminary data.</text>
</comment>
<dbReference type="AlphaFoldDB" id="A0A4R2BJL7"/>
<accession>A0A4R2BJL7</accession>
<evidence type="ECO:0000313" key="2">
    <source>
        <dbReference type="Proteomes" id="UP000295689"/>
    </source>
</evidence>
<evidence type="ECO:0000313" key="1">
    <source>
        <dbReference type="EMBL" id="TCN27387.1"/>
    </source>
</evidence>
<organism evidence="1 2">
    <name type="scientific">Mesobacillus foraminis</name>
    <dbReference type="NCBI Taxonomy" id="279826"/>
    <lineage>
        <taxon>Bacteria</taxon>
        <taxon>Bacillati</taxon>
        <taxon>Bacillota</taxon>
        <taxon>Bacilli</taxon>
        <taxon>Bacillales</taxon>
        <taxon>Bacillaceae</taxon>
        <taxon>Mesobacillus</taxon>
    </lineage>
</organism>
<dbReference type="EMBL" id="SLVV01000002">
    <property type="protein sequence ID" value="TCN27387.1"/>
    <property type="molecule type" value="Genomic_DNA"/>
</dbReference>
<protein>
    <submittedName>
        <fullName evidence="1">Uncharacterized protein</fullName>
    </submittedName>
</protein>
<dbReference type="RefSeq" id="WP_258235849.1">
    <property type="nucleotide sequence ID" value="NZ_JABUHM010000001.1"/>
</dbReference>
<keyword evidence="2" id="KW-1185">Reference proteome</keyword>
<proteinExistence type="predicted"/>
<sequence length="44" mass="4553">MKKLLLKIMVIGALLIVISGEAGAMRGQESTEGSPVGHPILPPV</sequence>
<gene>
    <name evidence="1" type="ORF">EV146_102337</name>
</gene>
<name>A0A4R2BJL7_9BACI</name>
<reference evidence="1 2" key="1">
    <citation type="journal article" date="2015" name="Stand. Genomic Sci.">
        <title>Genomic Encyclopedia of Bacterial and Archaeal Type Strains, Phase III: the genomes of soil and plant-associated and newly described type strains.</title>
        <authorList>
            <person name="Whitman W.B."/>
            <person name="Woyke T."/>
            <person name="Klenk H.P."/>
            <person name="Zhou Y."/>
            <person name="Lilburn T.G."/>
            <person name="Beck B.J."/>
            <person name="De Vos P."/>
            <person name="Vandamme P."/>
            <person name="Eisen J.A."/>
            <person name="Garrity G."/>
            <person name="Hugenholtz P."/>
            <person name="Kyrpides N.C."/>
        </authorList>
    </citation>
    <scope>NUCLEOTIDE SEQUENCE [LARGE SCALE GENOMIC DNA]</scope>
    <source>
        <strain evidence="1 2">CV53</strain>
    </source>
</reference>
<dbReference type="Proteomes" id="UP000295689">
    <property type="component" value="Unassembled WGS sequence"/>
</dbReference>